<dbReference type="EMBL" id="ABVL01000024">
    <property type="protein sequence ID" value="EDY17100.1"/>
    <property type="molecule type" value="Genomic_DNA"/>
</dbReference>
<proteinExistence type="predicted"/>
<evidence type="ECO:0000259" key="1">
    <source>
        <dbReference type="Pfam" id="PF09899"/>
    </source>
</evidence>
<dbReference type="STRING" id="497964.CfE428DRAFT_5445"/>
<keyword evidence="3" id="KW-1185">Reference proteome</keyword>
<dbReference type="AlphaFoldDB" id="B4D955"/>
<dbReference type="InParanoid" id="B4D955"/>
<dbReference type="RefSeq" id="WP_006982766.1">
    <property type="nucleotide sequence ID" value="NZ_ABVL01000024.1"/>
</dbReference>
<dbReference type="Pfam" id="PF09899">
    <property type="entry name" value="DUF2126"/>
    <property type="match status" value="2"/>
</dbReference>
<protein>
    <submittedName>
        <fullName evidence="2">Transglutaminase-like protein</fullName>
    </submittedName>
</protein>
<feature type="domain" description="DUF2126" evidence="1">
    <location>
        <begin position="4"/>
        <end position="138"/>
    </location>
</feature>
<organism evidence="2 3">
    <name type="scientific">Chthoniobacter flavus Ellin428</name>
    <dbReference type="NCBI Taxonomy" id="497964"/>
    <lineage>
        <taxon>Bacteria</taxon>
        <taxon>Pseudomonadati</taxon>
        <taxon>Verrucomicrobiota</taxon>
        <taxon>Spartobacteria</taxon>
        <taxon>Chthoniobacterales</taxon>
        <taxon>Chthoniobacteraceae</taxon>
        <taxon>Chthoniobacter</taxon>
    </lineage>
</organism>
<evidence type="ECO:0000313" key="3">
    <source>
        <dbReference type="Proteomes" id="UP000005824"/>
    </source>
</evidence>
<dbReference type="Proteomes" id="UP000005824">
    <property type="component" value="Unassembled WGS sequence"/>
</dbReference>
<reference evidence="2 3" key="1">
    <citation type="journal article" date="2011" name="J. Bacteriol.">
        <title>Genome sequence of Chthoniobacter flavus Ellin428, an aerobic heterotrophic soil bacterium.</title>
        <authorList>
            <person name="Kant R."/>
            <person name="van Passel M.W."/>
            <person name="Palva A."/>
            <person name="Lucas S."/>
            <person name="Lapidus A."/>
            <person name="Glavina Del Rio T."/>
            <person name="Dalin E."/>
            <person name="Tice H."/>
            <person name="Bruce D."/>
            <person name="Goodwin L."/>
            <person name="Pitluck S."/>
            <person name="Larimer F.W."/>
            <person name="Land M.L."/>
            <person name="Hauser L."/>
            <person name="Sangwan P."/>
            <person name="de Vos W.M."/>
            <person name="Janssen P.H."/>
            <person name="Smidt H."/>
        </authorList>
    </citation>
    <scope>NUCLEOTIDE SEQUENCE [LARGE SCALE GENOMIC DNA]</scope>
    <source>
        <strain evidence="2 3">Ellin428</strain>
    </source>
</reference>
<sequence>MTKSLARVADQVEATFAAQKVRLTLGGEPTYVPLDPVGPEWSVTALGPTKLRYAYALADALIAQSLPRAIALYSPGKFYPGEMNPRWAINLVWNVDDTPFVPSLASTIQSSAKIDAASFRQFQKRLVQALKIEDGWVRAIDPLDPPRSAAVLPLDHAEDRFFIEDWQCGESIELLRAEGPAGLRLPLNNLPDNVSRRALALEIAEGELRVFLPPLLQAPFLRLINAIVESARGLGLTVPGLAGYVPSDEAGIWSRLAIASDPGVLEINLPPCATWREYAHWLDVLERAATPAGLRSCKQLSPEEQVGTGGGNHLLFGGPSLDDHPLFSRPAWVTSILRYWQHHPSLAYIFTGQYVGCSSQAPRPDEGASALYDLEMAYRFLEELPAGDHRYLISETLRHLHTDTSGNTHRSETSFDKFWNVNFDGGCRGLIEFRAIETFPHARWMSAVALLWHALAAHLLTHSFKEPLIDFGDKLHDAYFLPSFLWADFEKVLRDLRRGGFELPTALFREIFEWRFPVMLHHADGAAELTLRRGHEGWPLLCEQPLEGGSTSRFVDTSIERLEFLATREFGARCKIHIAGRELPLQSFPGAKRGAGLRYRRTALYPSLHPGITPQMPLVVAITGEGKTASYRLEQDRRLFVPHTDTPSPVSPHPCRKLHPRLLTYDLRLS</sequence>
<gene>
    <name evidence="2" type="ORF">CfE428DRAFT_5445</name>
</gene>
<feature type="domain" description="DUF2126" evidence="1">
    <location>
        <begin position="193"/>
        <end position="624"/>
    </location>
</feature>
<name>B4D955_9BACT</name>
<comment type="caution">
    <text evidence="2">The sequence shown here is derived from an EMBL/GenBank/DDBJ whole genome shotgun (WGS) entry which is preliminary data.</text>
</comment>
<dbReference type="eggNOG" id="COG4196">
    <property type="taxonomic scope" value="Bacteria"/>
</dbReference>
<evidence type="ECO:0000313" key="2">
    <source>
        <dbReference type="EMBL" id="EDY17100.1"/>
    </source>
</evidence>
<dbReference type="InterPro" id="IPR018667">
    <property type="entry name" value="DUF2126"/>
</dbReference>
<accession>B4D955</accession>